<dbReference type="AlphaFoldDB" id="W0DK40"/>
<gene>
    <name evidence="2" type="ORF">THITH_04290</name>
</gene>
<dbReference type="Proteomes" id="UP000005289">
    <property type="component" value="Chromosome"/>
</dbReference>
<dbReference type="GO" id="GO:0071949">
    <property type="term" value="F:FAD binding"/>
    <property type="evidence" value="ECO:0007669"/>
    <property type="project" value="InterPro"/>
</dbReference>
<evidence type="ECO:0000259" key="1">
    <source>
        <dbReference type="Pfam" id="PF01494"/>
    </source>
</evidence>
<protein>
    <submittedName>
        <fullName evidence="2">Halogenase</fullName>
    </submittedName>
</protein>
<dbReference type="HOGENOM" id="CLU_031191_0_0_6"/>
<proteinExistence type="predicted"/>
<dbReference type="OrthoDB" id="103324at2"/>
<dbReference type="Pfam" id="PF01494">
    <property type="entry name" value="FAD_binding_3"/>
    <property type="match status" value="1"/>
</dbReference>
<dbReference type="RefSeq" id="WP_006749110.1">
    <property type="nucleotide sequence ID" value="NZ_CP007029.1"/>
</dbReference>
<dbReference type="EMBL" id="CP007029">
    <property type="protein sequence ID" value="AHE97607.1"/>
    <property type="molecule type" value="Genomic_DNA"/>
</dbReference>
<dbReference type="SUPFAM" id="SSF51905">
    <property type="entry name" value="FAD/NAD(P)-binding domain"/>
    <property type="match status" value="1"/>
</dbReference>
<dbReference type="STRING" id="713585.THITH_04290"/>
<sequence>MNEAVSRTRSAIEVHEVASEWDVVVCGAGVAGLTFALQLRQRLPGVSIAVVDRLERPLPRAAFKVGEATTEAGAWYLTEVIGIGDYLEQRHVRKLGLRMYFQGDTPGHSLDARPEIGVSRFLTPYAYSVDRGRLENDLRGLLEERAIHLIEGGNVADFQLAADDGAWHEIRIESKTGMRRLHARWLVDGSGRRALLRRRMGLTQHNPGYGSVWFRVATEIDVEDWVAPESESWHSRAGNGARRYHATCHLVGPGYWVWLIALPGGYTSIGIVSNGKDHPYTSFNTPDKCMGWIERNEPLLAAALQGHELCDFAKMPNYSYVTRQAFSASRWACIGEAAAFPDPLYGTGFEVIALSNSMTVNFIEKDFRGTPCAREIDAANRFFTQYCLGLTDAIQSSYDYFGHPVIATLKVLWDTLAGWLFNAPLLTHALYDDPEMRLRLRAETGRFYFLSRRLRRLMNEWSRAQTQMVRLEYLDFTRLPFFRAARQAGFRKEMDAATLLAHHRDSLALMERFTLVIFLLALADCRPGLLARVPDDLRLNAWAVGLDPGRWEVDGLLARDNPRHDLDDMLRPLLSMIRAPVLDRFLESEVVGG</sequence>
<dbReference type="InterPro" id="IPR050816">
    <property type="entry name" value="Flavin-dep_Halogenase_NPB"/>
</dbReference>
<dbReference type="InterPro" id="IPR002938">
    <property type="entry name" value="FAD-bd"/>
</dbReference>
<dbReference type="KEGG" id="tti:THITH_04290"/>
<feature type="domain" description="FAD-binding" evidence="1">
    <location>
        <begin position="21"/>
        <end position="233"/>
    </location>
</feature>
<name>W0DK40_9GAMM</name>
<dbReference type="PANTHER" id="PTHR43747">
    <property type="entry name" value="FAD-BINDING PROTEIN"/>
    <property type="match status" value="1"/>
</dbReference>
<keyword evidence="3" id="KW-1185">Reference proteome</keyword>
<organism evidence="2 3">
    <name type="scientific">Thioalkalivibrio paradoxus ARh 1</name>
    <dbReference type="NCBI Taxonomy" id="713585"/>
    <lineage>
        <taxon>Bacteria</taxon>
        <taxon>Pseudomonadati</taxon>
        <taxon>Pseudomonadota</taxon>
        <taxon>Gammaproteobacteria</taxon>
        <taxon>Chromatiales</taxon>
        <taxon>Ectothiorhodospiraceae</taxon>
        <taxon>Thioalkalivibrio</taxon>
    </lineage>
</organism>
<dbReference type="InterPro" id="IPR036188">
    <property type="entry name" value="FAD/NAD-bd_sf"/>
</dbReference>
<reference evidence="2 3" key="1">
    <citation type="submission" date="2013-12" db="EMBL/GenBank/DDBJ databases">
        <authorList>
            <consortium name="DOE Joint Genome Institute"/>
            <person name="Muyzer G."/>
            <person name="Huntemann M."/>
            <person name="Han J."/>
            <person name="Chen A."/>
            <person name="Kyrpides N."/>
            <person name="Mavromatis K."/>
            <person name="Markowitz V."/>
            <person name="Palaniappan K."/>
            <person name="Ivanova N."/>
            <person name="Schaumberg A."/>
            <person name="Pati A."/>
            <person name="Liolios K."/>
            <person name="Nordberg H.P."/>
            <person name="Cantor M.N."/>
            <person name="Hua S.X."/>
            <person name="Woyke T."/>
        </authorList>
    </citation>
    <scope>NUCLEOTIDE SEQUENCE [LARGE SCALE GENOMIC DNA]</scope>
    <source>
        <strain evidence="2 3">ARh 1</strain>
    </source>
</reference>
<evidence type="ECO:0000313" key="3">
    <source>
        <dbReference type="Proteomes" id="UP000005289"/>
    </source>
</evidence>
<accession>W0DK40</accession>
<dbReference type="PANTHER" id="PTHR43747:SF1">
    <property type="entry name" value="SLR1998 PROTEIN"/>
    <property type="match status" value="1"/>
</dbReference>
<dbReference type="Gene3D" id="3.50.50.60">
    <property type="entry name" value="FAD/NAD(P)-binding domain"/>
    <property type="match status" value="1"/>
</dbReference>
<evidence type="ECO:0000313" key="2">
    <source>
        <dbReference type="EMBL" id="AHE97607.1"/>
    </source>
</evidence>